<feature type="domain" description="ABC transporter" evidence="4">
    <location>
        <begin position="2"/>
        <end position="234"/>
    </location>
</feature>
<keyword evidence="3 5" id="KW-0067">ATP-binding</keyword>
<organism evidence="5 6">
    <name type="scientific">Insolitispirillum peregrinum</name>
    <dbReference type="NCBI Taxonomy" id="80876"/>
    <lineage>
        <taxon>Bacteria</taxon>
        <taxon>Pseudomonadati</taxon>
        <taxon>Pseudomonadota</taxon>
        <taxon>Alphaproteobacteria</taxon>
        <taxon>Rhodospirillales</taxon>
        <taxon>Novispirillaceae</taxon>
        <taxon>Insolitispirillum</taxon>
    </lineage>
</organism>
<dbReference type="InterPro" id="IPR051120">
    <property type="entry name" value="ABC_AA/LPS_Transport"/>
</dbReference>
<dbReference type="Pfam" id="PF12399">
    <property type="entry name" value="BCA_ABC_TP_C"/>
    <property type="match status" value="1"/>
</dbReference>
<evidence type="ECO:0000259" key="4">
    <source>
        <dbReference type="PROSITE" id="PS50893"/>
    </source>
</evidence>
<evidence type="ECO:0000256" key="1">
    <source>
        <dbReference type="ARBA" id="ARBA00022448"/>
    </source>
</evidence>
<keyword evidence="1" id="KW-0813">Transport</keyword>
<dbReference type="EMBL" id="FTOA01000003">
    <property type="protein sequence ID" value="SIS67139.1"/>
    <property type="molecule type" value="Genomic_DNA"/>
</dbReference>
<dbReference type="GO" id="GO:0005886">
    <property type="term" value="C:plasma membrane"/>
    <property type="evidence" value="ECO:0007669"/>
    <property type="project" value="TreeGrafter"/>
</dbReference>
<evidence type="ECO:0000256" key="3">
    <source>
        <dbReference type="ARBA" id="ARBA00022840"/>
    </source>
</evidence>
<dbReference type="AlphaFoldDB" id="A0A1N7KZU8"/>
<dbReference type="OrthoDB" id="9779872at2"/>
<dbReference type="STRING" id="80876.SAMN05421779_10316"/>
<dbReference type="RefSeq" id="WP_076399680.1">
    <property type="nucleotide sequence ID" value="NZ_FTOA01000003.1"/>
</dbReference>
<dbReference type="InterPro" id="IPR032823">
    <property type="entry name" value="BCA_ABC_TP_C"/>
</dbReference>
<dbReference type="PANTHER" id="PTHR45772">
    <property type="entry name" value="CONSERVED COMPONENT OF ABC TRANSPORTER FOR NATURAL AMINO ACIDS-RELATED"/>
    <property type="match status" value="1"/>
</dbReference>
<dbReference type="SUPFAM" id="SSF52540">
    <property type="entry name" value="P-loop containing nucleoside triphosphate hydrolases"/>
    <property type="match status" value="1"/>
</dbReference>
<sequence length="237" mass="25426">MLELDAITMRFGGLTALHAMSLSVAEGETLGLVGPNGAGKTTLFNVISGVYAPSGGTIRFGGQDVGALPQWKRARVGIGRTFQIPQPMRELTVRENLRVAQRFGAGKEDPAALDEILDLLGLAHKQHADAATSLALTEQKALEVGKALAVRPRLLMLDEVLGGLEMATKRTFARTLETVRARFGLTMVIIEHDIETIKALCPRVVVLNFGQLIADGTPEAVFNDPQVIRSYTGDTPA</sequence>
<evidence type="ECO:0000313" key="5">
    <source>
        <dbReference type="EMBL" id="SIS67139.1"/>
    </source>
</evidence>
<keyword evidence="6" id="KW-1185">Reference proteome</keyword>
<gene>
    <name evidence="5" type="ORF">SAMN05421779_10316</name>
</gene>
<dbReference type="GO" id="GO:0005524">
    <property type="term" value="F:ATP binding"/>
    <property type="evidence" value="ECO:0007669"/>
    <property type="project" value="UniProtKB-KW"/>
</dbReference>
<dbReference type="Proteomes" id="UP000185678">
    <property type="component" value="Unassembled WGS sequence"/>
</dbReference>
<keyword evidence="2" id="KW-0547">Nucleotide-binding</keyword>
<dbReference type="InterPro" id="IPR027417">
    <property type="entry name" value="P-loop_NTPase"/>
</dbReference>
<proteinExistence type="predicted"/>
<accession>A0A1N7KZU8</accession>
<name>A0A1N7KZU8_9PROT</name>
<protein>
    <submittedName>
        <fullName evidence="5">Amino acid/amide ABC transporter ATP-binding protein 1, HAAT family</fullName>
    </submittedName>
</protein>
<dbReference type="InterPro" id="IPR003439">
    <property type="entry name" value="ABC_transporter-like_ATP-bd"/>
</dbReference>
<dbReference type="CDD" id="cd03219">
    <property type="entry name" value="ABC_Mj1267_LivG_branched"/>
    <property type="match status" value="1"/>
</dbReference>
<dbReference type="PROSITE" id="PS50893">
    <property type="entry name" value="ABC_TRANSPORTER_2"/>
    <property type="match status" value="1"/>
</dbReference>
<dbReference type="InterPro" id="IPR003593">
    <property type="entry name" value="AAA+_ATPase"/>
</dbReference>
<evidence type="ECO:0000313" key="6">
    <source>
        <dbReference type="Proteomes" id="UP000185678"/>
    </source>
</evidence>
<dbReference type="Gene3D" id="3.40.50.300">
    <property type="entry name" value="P-loop containing nucleotide triphosphate hydrolases"/>
    <property type="match status" value="1"/>
</dbReference>
<reference evidence="5 6" key="1">
    <citation type="submission" date="2017-01" db="EMBL/GenBank/DDBJ databases">
        <authorList>
            <person name="Mah S.A."/>
            <person name="Swanson W.J."/>
            <person name="Moy G.W."/>
            <person name="Vacquier V.D."/>
        </authorList>
    </citation>
    <scope>NUCLEOTIDE SEQUENCE [LARGE SCALE GENOMIC DNA]</scope>
    <source>
        <strain evidence="5 6">DSM 11589</strain>
    </source>
</reference>
<dbReference type="GO" id="GO:0016887">
    <property type="term" value="F:ATP hydrolysis activity"/>
    <property type="evidence" value="ECO:0007669"/>
    <property type="project" value="InterPro"/>
</dbReference>
<dbReference type="Pfam" id="PF00005">
    <property type="entry name" value="ABC_tran"/>
    <property type="match status" value="1"/>
</dbReference>
<dbReference type="SMART" id="SM00382">
    <property type="entry name" value="AAA"/>
    <property type="match status" value="1"/>
</dbReference>
<evidence type="ECO:0000256" key="2">
    <source>
        <dbReference type="ARBA" id="ARBA00022741"/>
    </source>
</evidence>